<evidence type="ECO:0000313" key="2">
    <source>
        <dbReference type="Proteomes" id="UP000266841"/>
    </source>
</evidence>
<gene>
    <name evidence="1" type="ORF">THAOC_26143</name>
</gene>
<dbReference type="AlphaFoldDB" id="K0RKK7"/>
<name>K0RKK7_THAOC</name>
<keyword evidence="2" id="KW-1185">Reference proteome</keyword>
<comment type="caution">
    <text evidence="1">The sequence shown here is derived from an EMBL/GenBank/DDBJ whole genome shotgun (WGS) entry which is preliminary data.</text>
</comment>
<protein>
    <submittedName>
        <fullName evidence="1">Uncharacterized protein</fullName>
    </submittedName>
</protein>
<dbReference type="Proteomes" id="UP000266841">
    <property type="component" value="Unassembled WGS sequence"/>
</dbReference>
<sequence length="142" mass="15722">LNKRVKIIAVALSDADTFHQTRYRGVEPRPGELARIVEECKKECAAYYFFDRGTRKEGKVADVKALWDEFKPGNTCGRARQKLGDILAAKDLGMARNGGNATTRKWADGAKPENVHEWVTDGRTILVSGQPISETEDAQESG</sequence>
<organism evidence="1 2">
    <name type="scientific">Thalassiosira oceanica</name>
    <name type="common">Marine diatom</name>
    <dbReference type="NCBI Taxonomy" id="159749"/>
    <lineage>
        <taxon>Eukaryota</taxon>
        <taxon>Sar</taxon>
        <taxon>Stramenopiles</taxon>
        <taxon>Ochrophyta</taxon>
        <taxon>Bacillariophyta</taxon>
        <taxon>Coscinodiscophyceae</taxon>
        <taxon>Thalassiosirophycidae</taxon>
        <taxon>Thalassiosirales</taxon>
        <taxon>Thalassiosiraceae</taxon>
        <taxon>Thalassiosira</taxon>
    </lineage>
</organism>
<proteinExistence type="predicted"/>
<feature type="non-terminal residue" evidence="1">
    <location>
        <position position="1"/>
    </location>
</feature>
<evidence type="ECO:0000313" key="1">
    <source>
        <dbReference type="EMBL" id="EJK54253.1"/>
    </source>
</evidence>
<accession>K0RKK7</accession>
<dbReference type="EMBL" id="AGNL01036116">
    <property type="protein sequence ID" value="EJK54253.1"/>
    <property type="molecule type" value="Genomic_DNA"/>
</dbReference>
<reference evidence="1 2" key="1">
    <citation type="journal article" date="2012" name="Genome Biol.">
        <title>Genome and low-iron response of an oceanic diatom adapted to chronic iron limitation.</title>
        <authorList>
            <person name="Lommer M."/>
            <person name="Specht M."/>
            <person name="Roy A.S."/>
            <person name="Kraemer L."/>
            <person name="Andreson R."/>
            <person name="Gutowska M.A."/>
            <person name="Wolf J."/>
            <person name="Bergner S.V."/>
            <person name="Schilhabel M.B."/>
            <person name="Klostermeier U.C."/>
            <person name="Beiko R.G."/>
            <person name="Rosenstiel P."/>
            <person name="Hippler M."/>
            <person name="Laroche J."/>
        </authorList>
    </citation>
    <scope>NUCLEOTIDE SEQUENCE [LARGE SCALE GENOMIC DNA]</scope>
    <source>
        <strain evidence="1 2">CCMP1005</strain>
    </source>
</reference>